<name>A0A2C5YSX8_9HYPO</name>
<feature type="compositionally biased region" description="Acidic residues" evidence="1">
    <location>
        <begin position="63"/>
        <end position="73"/>
    </location>
</feature>
<dbReference type="AlphaFoldDB" id="A0A2C5YSX8"/>
<sequence length="112" mass="12065">MPSRSEPPAKADEERCSGEADAKLNLSTIGRASRANRARHQTRAVHMYATTMTIEVKLVVMPAEEEDEGDGEKEDGKADGGSAAGGQEGWLTFFSSVLGGRSGERQIAREDR</sequence>
<feature type="region of interest" description="Disordered" evidence="1">
    <location>
        <begin position="62"/>
        <end position="89"/>
    </location>
</feature>
<dbReference type="EMBL" id="NJES01000604">
    <property type="protein sequence ID" value="PHH70630.1"/>
    <property type="molecule type" value="Genomic_DNA"/>
</dbReference>
<feature type="compositionally biased region" description="Basic and acidic residues" evidence="1">
    <location>
        <begin position="7"/>
        <end position="22"/>
    </location>
</feature>
<comment type="caution">
    <text evidence="2">The sequence shown here is derived from an EMBL/GenBank/DDBJ whole genome shotgun (WGS) entry which is preliminary data.</text>
</comment>
<evidence type="ECO:0000313" key="3">
    <source>
        <dbReference type="Proteomes" id="UP000226431"/>
    </source>
</evidence>
<keyword evidence="3" id="KW-1185">Reference proteome</keyword>
<reference evidence="2 3" key="1">
    <citation type="submission" date="2017-06" db="EMBL/GenBank/DDBJ databases">
        <title>Ant-infecting Ophiocordyceps genomes reveal a high diversity of potential behavioral manipulation genes and a possible major role for enterotoxins.</title>
        <authorList>
            <person name="De Bekker C."/>
            <person name="Evans H.C."/>
            <person name="Brachmann A."/>
            <person name="Hughes D.P."/>
        </authorList>
    </citation>
    <scope>NUCLEOTIDE SEQUENCE [LARGE SCALE GENOMIC DNA]</scope>
    <source>
        <strain evidence="2 3">Map16</strain>
    </source>
</reference>
<accession>A0A2C5YSX8</accession>
<organism evidence="2 3">
    <name type="scientific">Ophiocordyceps camponoti-rufipedis</name>
    <dbReference type="NCBI Taxonomy" id="2004952"/>
    <lineage>
        <taxon>Eukaryota</taxon>
        <taxon>Fungi</taxon>
        <taxon>Dikarya</taxon>
        <taxon>Ascomycota</taxon>
        <taxon>Pezizomycotina</taxon>
        <taxon>Sordariomycetes</taxon>
        <taxon>Hypocreomycetidae</taxon>
        <taxon>Hypocreales</taxon>
        <taxon>Ophiocordycipitaceae</taxon>
        <taxon>Ophiocordyceps</taxon>
    </lineage>
</organism>
<gene>
    <name evidence="2" type="ORF">CDD80_5885</name>
</gene>
<protein>
    <submittedName>
        <fullName evidence="2">Uncharacterized protein</fullName>
    </submittedName>
</protein>
<dbReference type="Proteomes" id="UP000226431">
    <property type="component" value="Unassembled WGS sequence"/>
</dbReference>
<proteinExistence type="predicted"/>
<evidence type="ECO:0000256" key="1">
    <source>
        <dbReference type="SAM" id="MobiDB-lite"/>
    </source>
</evidence>
<feature type="region of interest" description="Disordered" evidence="1">
    <location>
        <begin position="1"/>
        <end position="41"/>
    </location>
</feature>
<evidence type="ECO:0000313" key="2">
    <source>
        <dbReference type="EMBL" id="PHH70630.1"/>
    </source>
</evidence>